<name>A0A081N7B3_9GAMM</name>
<protein>
    <submittedName>
        <fullName evidence="1">Uncharacterized protein</fullName>
    </submittedName>
</protein>
<organism evidence="1 2">
    <name type="scientific">Endozoicomonas montiporae</name>
    <dbReference type="NCBI Taxonomy" id="1027273"/>
    <lineage>
        <taxon>Bacteria</taxon>
        <taxon>Pseudomonadati</taxon>
        <taxon>Pseudomonadota</taxon>
        <taxon>Gammaproteobacteria</taxon>
        <taxon>Oceanospirillales</taxon>
        <taxon>Endozoicomonadaceae</taxon>
        <taxon>Endozoicomonas</taxon>
    </lineage>
</organism>
<dbReference type="eggNOG" id="ENOG503385B">
    <property type="taxonomic scope" value="Bacteria"/>
</dbReference>
<evidence type="ECO:0000313" key="2">
    <source>
        <dbReference type="Proteomes" id="UP000028006"/>
    </source>
</evidence>
<keyword evidence="2" id="KW-1185">Reference proteome</keyword>
<dbReference type="Proteomes" id="UP000028006">
    <property type="component" value="Unassembled WGS sequence"/>
</dbReference>
<evidence type="ECO:0000313" key="1">
    <source>
        <dbReference type="EMBL" id="KEQ14336.1"/>
    </source>
</evidence>
<accession>A0A081N7B3</accession>
<sequence length="121" mass="13771">MTEEELVNDLIERLKPHLPMFVTPGKSMISQFRSNDQTSVKIKKGMKLKITNCHYIGSEGGLALACEISTPTGKQVVIMSITQLRLDPKHPLYKELRAYQLGRSQWLAMNHRSPVLHTLTR</sequence>
<dbReference type="AlphaFoldDB" id="A0A081N7B3"/>
<comment type="caution">
    <text evidence="1">The sequence shown here is derived from an EMBL/GenBank/DDBJ whole genome shotgun (WGS) entry which is preliminary data.</text>
</comment>
<gene>
    <name evidence="1" type="ORF">GZ77_08015</name>
</gene>
<dbReference type="EMBL" id="JOKG01000002">
    <property type="protein sequence ID" value="KEQ14336.1"/>
    <property type="molecule type" value="Genomic_DNA"/>
</dbReference>
<dbReference type="RefSeq" id="WP_034874185.1">
    <property type="nucleotide sequence ID" value="NZ_JOKG01000002.1"/>
</dbReference>
<proteinExistence type="predicted"/>
<reference evidence="1 2" key="1">
    <citation type="submission" date="2014-06" db="EMBL/GenBank/DDBJ databases">
        <title>Whole Genome Sequences of Three Symbiotic Endozoicomonas Bacteria.</title>
        <authorList>
            <person name="Neave M.J."/>
            <person name="Apprill A."/>
            <person name="Voolstra C.R."/>
        </authorList>
    </citation>
    <scope>NUCLEOTIDE SEQUENCE [LARGE SCALE GENOMIC DNA]</scope>
    <source>
        <strain evidence="1 2">LMG 24815</strain>
    </source>
</reference>